<dbReference type="InterPro" id="IPR018060">
    <property type="entry name" value="HTH_AraC"/>
</dbReference>
<name>A0A9X2MS37_9BACL</name>
<dbReference type="InterPro" id="IPR037923">
    <property type="entry name" value="HTH-like"/>
</dbReference>
<keyword evidence="2" id="KW-0238">DNA-binding</keyword>
<dbReference type="SMART" id="SM00342">
    <property type="entry name" value="HTH_ARAC"/>
    <property type="match status" value="1"/>
</dbReference>
<evidence type="ECO:0000313" key="5">
    <source>
        <dbReference type="EMBL" id="MCR2804721.1"/>
    </source>
</evidence>
<dbReference type="SUPFAM" id="SSF46689">
    <property type="entry name" value="Homeodomain-like"/>
    <property type="match status" value="2"/>
</dbReference>
<dbReference type="PRINTS" id="PR00032">
    <property type="entry name" value="HTHARAC"/>
</dbReference>
<dbReference type="InterPro" id="IPR009057">
    <property type="entry name" value="Homeodomain-like_sf"/>
</dbReference>
<proteinExistence type="predicted"/>
<evidence type="ECO:0000256" key="1">
    <source>
        <dbReference type="ARBA" id="ARBA00023015"/>
    </source>
</evidence>
<protein>
    <submittedName>
        <fullName evidence="5">AraC family transcriptional regulator</fullName>
    </submittedName>
</protein>
<accession>A0A9X2MS37</accession>
<dbReference type="Pfam" id="PF02311">
    <property type="entry name" value="AraC_binding"/>
    <property type="match status" value="1"/>
</dbReference>
<evidence type="ECO:0000256" key="3">
    <source>
        <dbReference type="ARBA" id="ARBA00023163"/>
    </source>
</evidence>
<organism evidence="5 6">
    <name type="scientific">Paenibacillus soyae</name>
    <dbReference type="NCBI Taxonomy" id="2969249"/>
    <lineage>
        <taxon>Bacteria</taxon>
        <taxon>Bacillati</taxon>
        <taxon>Bacillota</taxon>
        <taxon>Bacilli</taxon>
        <taxon>Bacillales</taxon>
        <taxon>Paenibacillaceae</taxon>
        <taxon>Paenibacillus</taxon>
    </lineage>
</organism>
<comment type="caution">
    <text evidence="5">The sequence shown here is derived from an EMBL/GenBank/DDBJ whole genome shotgun (WGS) entry which is preliminary data.</text>
</comment>
<dbReference type="PROSITE" id="PS01124">
    <property type="entry name" value="HTH_ARAC_FAMILY_2"/>
    <property type="match status" value="1"/>
</dbReference>
<evidence type="ECO:0000313" key="6">
    <source>
        <dbReference type="Proteomes" id="UP001141950"/>
    </source>
</evidence>
<keyword evidence="1" id="KW-0805">Transcription regulation</keyword>
<dbReference type="InterPro" id="IPR020449">
    <property type="entry name" value="Tscrpt_reg_AraC-type_HTH"/>
</dbReference>
<dbReference type="AlphaFoldDB" id="A0A9X2MS37"/>
<feature type="domain" description="HTH araC/xylS-type" evidence="4">
    <location>
        <begin position="191"/>
        <end position="289"/>
    </location>
</feature>
<keyword evidence="3" id="KW-0804">Transcription</keyword>
<reference evidence="5" key="1">
    <citation type="submission" date="2022-08" db="EMBL/GenBank/DDBJ databases">
        <title>The genomic sequence of strain Paenibacillus sp. SCIV0701.</title>
        <authorList>
            <person name="Zhao H."/>
        </authorList>
    </citation>
    <scope>NUCLEOTIDE SEQUENCE</scope>
    <source>
        <strain evidence="5">SCIV0701</strain>
    </source>
</reference>
<keyword evidence="6" id="KW-1185">Reference proteome</keyword>
<dbReference type="Proteomes" id="UP001141950">
    <property type="component" value="Unassembled WGS sequence"/>
</dbReference>
<dbReference type="PANTHER" id="PTHR43280">
    <property type="entry name" value="ARAC-FAMILY TRANSCRIPTIONAL REGULATOR"/>
    <property type="match status" value="1"/>
</dbReference>
<dbReference type="Pfam" id="PF12833">
    <property type="entry name" value="HTH_18"/>
    <property type="match status" value="1"/>
</dbReference>
<dbReference type="EMBL" id="JANIPJ010000008">
    <property type="protein sequence ID" value="MCR2804721.1"/>
    <property type="molecule type" value="Genomic_DNA"/>
</dbReference>
<dbReference type="PANTHER" id="PTHR43280:SF2">
    <property type="entry name" value="HTH-TYPE TRANSCRIPTIONAL REGULATOR EXSA"/>
    <property type="match status" value="1"/>
</dbReference>
<evidence type="ECO:0000256" key="2">
    <source>
        <dbReference type="ARBA" id="ARBA00023125"/>
    </source>
</evidence>
<gene>
    <name evidence="5" type="ORF">NQZ67_12610</name>
</gene>
<dbReference type="GO" id="GO:0043565">
    <property type="term" value="F:sequence-specific DNA binding"/>
    <property type="evidence" value="ECO:0007669"/>
    <property type="project" value="InterPro"/>
</dbReference>
<dbReference type="SUPFAM" id="SSF51215">
    <property type="entry name" value="Regulatory protein AraC"/>
    <property type="match status" value="1"/>
</dbReference>
<dbReference type="RefSeq" id="WP_257445988.1">
    <property type="nucleotide sequence ID" value="NZ_JANIPJ010000008.1"/>
</dbReference>
<dbReference type="InterPro" id="IPR003313">
    <property type="entry name" value="AraC-bd"/>
</dbReference>
<evidence type="ECO:0000259" key="4">
    <source>
        <dbReference type="PROSITE" id="PS01124"/>
    </source>
</evidence>
<dbReference type="Gene3D" id="1.10.10.60">
    <property type="entry name" value="Homeodomain-like"/>
    <property type="match status" value="2"/>
</dbReference>
<dbReference type="GO" id="GO:0003700">
    <property type="term" value="F:DNA-binding transcription factor activity"/>
    <property type="evidence" value="ECO:0007669"/>
    <property type="project" value="InterPro"/>
</dbReference>
<sequence length="298" mass="34558">MQHTVKFRTDRVPAVDNVGLFRTTALWAHMDRVLPHDVLIVVREGLVHIIEDGTEYHISPGEVFLMKRGVRHYGLPQTLPGSEWYWITFGAPETEEHDHQMAETETEAEAEIADAKGMSLLRGQLPQTIELKRLKVSDFQGICVRMNKLLHHYAMGTAYDRLKLNVGTLDLLLDLHRDVTDSSGKRHKLYDDVKAFVQRHLHEDIRSEQLAESLQLNYSYMSRVFSREAGMSIRRFIMEAKVKEAIRLFSESRLNISQISEKLGYNNPYYFTRIFKQVTGYSPTDYLKKGYYDKGSFQ</sequence>